<organism evidence="1 2">
    <name type="scientific">Paramecium pentaurelia</name>
    <dbReference type="NCBI Taxonomy" id="43138"/>
    <lineage>
        <taxon>Eukaryota</taxon>
        <taxon>Sar</taxon>
        <taxon>Alveolata</taxon>
        <taxon>Ciliophora</taxon>
        <taxon>Intramacronucleata</taxon>
        <taxon>Oligohymenophorea</taxon>
        <taxon>Peniculida</taxon>
        <taxon>Parameciidae</taxon>
        <taxon>Paramecium</taxon>
    </lineage>
</organism>
<accession>A0A8S1SMP7</accession>
<dbReference type="OrthoDB" id="298573at2759"/>
<keyword evidence="2" id="KW-1185">Reference proteome</keyword>
<comment type="caution">
    <text evidence="1">The sequence shown here is derived from an EMBL/GenBank/DDBJ whole genome shotgun (WGS) entry which is preliminary data.</text>
</comment>
<protein>
    <submittedName>
        <fullName evidence="1">Uncharacterized protein</fullName>
    </submittedName>
</protein>
<dbReference type="AlphaFoldDB" id="A0A8S1SMP7"/>
<evidence type="ECO:0000313" key="2">
    <source>
        <dbReference type="Proteomes" id="UP000689195"/>
    </source>
</evidence>
<sequence length="341" mass="40806">MNKLKQEYQTKDDSKNNKTTNNQINICVEKQLSKIYQQKDNIMLCISCQQDITKQNIYNHLFEPLHILKLQEYFIQQINNNVYNKRDKIQKKFDNKNKSLQTQYIKNEQIGKEDKKNQTIEIPLIDQDLNQNMNKNQIEKFVDLLQYDLKIIGKIQLSLIVSILVKTYCTINEIIDMKFKQILDKYTFYYFNINNSWEKSYLILKQRFPDYIQDYISKNTGSNKPIIKLLGQNKRQTLSKELWISCNKIQSLTNDTEYISFLQGLSLKKLKKISLERMVKKNIIQIQDEQITKEITKNNQGQKKDQEIQKVEQIRNSEKKQIIKIIIKQKLFENQKQELVD</sequence>
<evidence type="ECO:0000313" key="1">
    <source>
        <dbReference type="EMBL" id="CAD8141128.1"/>
    </source>
</evidence>
<name>A0A8S1SMP7_9CILI</name>
<dbReference type="Proteomes" id="UP000689195">
    <property type="component" value="Unassembled WGS sequence"/>
</dbReference>
<proteinExistence type="predicted"/>
<reference evidence="1" key="1">
    <citation type="submission" date="2021-01" db="EMBL/GenBank/DDBJ databases">
        <authorList>
            <consortium name="Genoscope - CEA"/>
            <person name="William W."/>
        </authorList>
    </citation>
    <scope>NUCLEOTIDE SEQUENCE</scope>
</reference>
<gene>
    <name evidence="1" type="ORF">PPENT_87.1.T0090454</name>
</gene>
<dbReference type="EMBL" id="CAJJDO010000009">
    <property type="protein sequence ID" value="CAD8141128.1"/>
    <property type="molecule type" value="Genomic_DNA"/>
</dbReference>